<dbReference type="Pfam" id="PF00206">
    <property type="entry name" value="Lyase_1"/>
    <property type="match status" value="1"/>
</dbReference>
<accession>A0A0G1DIJ5</accession>
<dbReference type="STRING" id="1618443.UV73_C0006G0004"/>
<dbReference type="GO" id="GO:0004056">
    <property type="term" value="F:argininosuccinate lyase activity"/>
    <property type="evidence" value="ECO:0007669"/>
    <property type="project" value="UniProtKB-UniRule"/>
</dbReference>
<dbReference type="InterPro" id="IPR000362">
    <property type="entry name" value="Fumarate_lyase_fam"/>
</dbReference>
<gene>
    <name evidence="6" type="ORF">UV73_C0006G0004</name>
</gene>
<organism evidence="6 7">
    <name type="scientific">Candidatus Gottesmanbacteria bacterium GW2011_GWA2_43_14</name>
    <dbReference type="NCBI Taxonomy" id="1618443"/>
    <lineage>
        <taxon>Bacteria</taxon>
        <taxon>Candidatus Gottesmaniibacteriota</taxon>
    </lineage>
</organism>
<dbReference type="PRINTS" id="PR00145">
    <property type="entry name" value="ARGSUCLYASE"/>
</dbReference>
<evidence type="ECO:0000313" key="6">
    <source>
        <dbReference type="EMBL" id="KKS97650.1"/>
    </source>
</evidence>
<dbReference type="EMBL" id="LCFP01000006">
    <property type="protein sequence ID" value="KKS97650.1"/>
    <property type="molecule type" value="Genomic_DNA"/>
</dbReference>
<evidence type="ECO:0000256" key="4">
    <source>
        <dbReference type="NCBIfam" id="TIGR00838"/>
    </source>
</evidence>
<dbReference type="CDD" id="cd01359">
    <property type="entry name" value="Argininosuccinate_lyase"/>
    <property type="match status" value="1"/>
</dbReference>
<dbReference type="GO" id="GO:0005829">
    <property type="term" value="C:cytosol"/>
    <property type="evidence" value="ECO:0007669"/>
    <property type="project" value="TreeGrafter"/>
</dbReference>
<dbReference type="AlphaFoldDB" id="A0A0G1DIJ5"/>
<feature type="domain" description="Fumarate lyase N-terminal" evidence="5">
    <location>
        <begin position="58"/>
        <end position="304"/>
    </location>
</feature>
<comment type="caution">
    <text evidence="6">The sequence shown here is derived from an EMBL/GenBank/DDBJ whole genome shotgun (WGS) entry which is preliminary data.</text>
</comment>
<dbReference type="Proteomes" id="UP000034894">
    <property type="component" value="Unassembled WGS sequence"/>
</dbReference>
<evidence type="ECO:0000259" key="5">
    <source>
        <dbReference type="Pfam" id="PF00206"/>
    </source>
</evidence>
<dbReference type="NCBIfam" id="TIGR00838">
    <property type="entry name" value="argH"/>
    <property type="match status" value="1"/>
</dbReference>
<dbReference type="InterPro" id="IPR009049">
    <property type="entry name" value="Argininosuccinate_lyase"/>
</dbReference>
<dbReference type="PANTHER" id="PTHR43814">
    <property type="entry name" value="ARGININOSUCCINATE LYASE"/>
    <property type="match status" value="1"/>
</dbReference>
<dbReference type="PRINTS" id="PR00149">
    <property type="entry name" value="FUMRATELYASE"/>
</dbReference>
<sequence length="506" mass="57405">MKISKNINPYWREGESKDFGREAIEYAAGQDVLLDQAFVQYECLVNMAHQVMLRKQKIINPEITAKLLKGLKRIMFLDQAGKFILIKELEDVHSNVEQYLIRKYGIETGGYLRLGIARNDQVYTDTRMYMRDKILAISLELVKLIEGLNKAAEANIYTVMPGYTHLRVSQPLTFGHWLTAKAFHFLDDLSNIIKYFDIVNQCPLGIFEMAGTHLPIDRNLTGKLLGFNKPTPHSLYTADLRGELEAKLIVEFAFLALHIRRTMNEIILFTTNEFELFKIDNLYTTGGTAQPNLENPDTLEVIRANMALFLPSAVQLFMMMDVLSSGYNRDSQQTKPVLFNTIKVMAEALPVFTGIVTTLKPNKKQMEKQANLNFSIAPSVAIQLSVKGGISFREAHRVVKTMIREGFLKKSFLEMTPGIISEAAKEAIGKDLRVNETDIAEFKEAGKCVLLQDSLGGPAPQQVRKMIKAINLKTNSFSRQITDKEKRLKKAENYLLQEVNKLIMLN</sequence>
<proteinExistence type="predicted"/>
<dbReference type="Gene3D" id="1.20.200.10">
    <property type="entry name" value="Fumarase/aspartase (Central domain)"/>
    <property type="match status" value="1"/>
</dbReference>
<evidence type="ECO:0000256" key="3">
    <source>
        <dbReference type="ARBA" id="ARBA00022571"/>
    </source>
</evidence>
<dbReference type="UniPathway" id="UPA00068">
    <property type="reaction ID" value="UER00114"/>
</dbReference>
<dbReference type="InterPro" id="IPR024083">
    <property type="entry name" value="Fumarase/histidase_N"/>
</dbReference>
<evidence type="ECO:0000313" key="7">
    <source>
        <dbReference type="Proteomes" id="UP000034894"/>
    </source>
</evidence>
<dbReference type="Gene3D" id="1.10.275.10">
    <property type="entry name" value="Fumarase/aspartase (N-terminal domain)"/>
    <property type="match status" value="1"/>
</dbReference>
<keyword evidence="3" id="KW-0055">Arginine biosynthesis</keyword>
<keyword evidence="6" id="KW-0456">Lyase</keyword>
<dbReference type="InterPro" id="IPR022761">
    <property type="entry name" value="Fumarate_lyase_N"/>
</dbReference>
<dbReference type="Gene3D" id="1.10.40.30">
    <property type="entry name" value="Fumarase/aspartase (C-terminal domain)"/>
    <property type="match status" value="1"/>
</dbReference>
<dbReference type="GO" id="GO:0042450">
    <property type="term" value="P:L-arginine biosynthetic process via ornithine"/>
    <property type="evidence" value="ECO:0007669"/>
    <property type="project" value="UniProtKB-UniRule"/>
</dbReference>
<protein>
    <recommendedName>
        <fullName evidence="2 4">Argininosuccinate lyase</fullName>
        <ecNumber evidence="2 4">4.3.2.1</ecNumber>
    </recommendedName>
</protein>
<dbReference type="EC" id="4.3.2.1" evidence="2 4"/>
<dbReference type="SUPFAM" id="SSF48557">
    <property type="entry name" value="L-aspartase-like"/>
    <property type="match status" value="1"/>
</dbReference>
<dbReference type="PATRIC" id="fig|1618443.3.peg.959"/>
<keyword evidence="3" id="KW-0028">Amino-acid biosynthesis</keyword>
<evidence type="ECO:0000256" key="2">
    <source>
        <dbReference type="ARBA" id="ARBA00012338"/>
    </source>
</evidence>
<comment type="pathway">
    <text evidence="1">Amino-acid biosynthesis; L-arginine biosynthesis; L-arginine from L-ornithine and carbamoyl phosphate: step 3/3.</text>
</comment>
<dbReference type="PANTHER" id="PTHR43814:SF1">
    <property type="entry name" value="ARGININOSUCCINATE LYASE"/>
    <property type="match status" value="1"/>
</dbReference>
<dbReference type="InterPro" id="IPR008948">
    <property type="entry name" value="L-Aspartase-like"/>
</dbReference>
<evidence type="ECO:0000256" key="1">
    <source>
        <dbReference type="ARBA" id="ARBA00004941"/>
    </source>
</evidence>
<name>A0A0G1DIJ5_9BACT</name>
<reference evidence="6 7" key="1">
    <citation type="journal article" date="2015" name="Nature">
        <title>rRNA introns, odd ribosomes, and small enigmatic genomes across a large radiation of phyla.</title>
        <authorList>
            <person name="Brown C.T."/>
            <person name="Hug L.A."/>
            <person name="Thomas B.C."/>
            <person name="Sharon I."/>
            <person name="Castelle C.J."/>
            <person name="Singh A."/>
            <person name="Wilkins M.J."/>
            <person name="Williams K.H."/>
            <person name="Banfield J.F."/>
        </authorList>
    </citation>
    <scope>NUCLEOTIDE SEQUENCE [LARGE SCALE GENOMIC DNA]</scope>
</reference>